<dbReference type="KEGG" id="gai:IMCC3135_08880"/>
<name>A0A2Z2NXK4_9GAMM</name>
<dbReference type="OrthoDB" id="9789875at2"/>
<keyword evidence="3" id="KW-1185">Reference proteome</keyword>
<dbReference type="SUPFAM" id="SSF56784">
    <property type="entry name" value="HAD-like"/>
    <property type="match status" value="1"/>
</dbReference>
<evidence type="ECO:0000313" key="2">
    <source>
        <dbReference type="EMBL" id="ASJ71874.1"/>
    </source>
</evidence>
<dbReference type="PANTHER" id="PTHR28208">
    <property type="entry name" value="PHOSPHATIDATE PHOSPHATASE APP1"/>
    <property type="match status" value="1"/>
</dbReference>
<dbReference type="InterPro" id="IPR019236">
    <property type="entry name" value="APP1_cat"/>
</dbReference>
<dbReference type="InterPro" id="IPR036412">
    <property type="entry name" value="HAD-like_sf"/>
</dbReference>
<protein>
    <recommendedName>
        <fullName evidence="1">Phosphatidate phosphatase APP1 catalytic domain-containing protein</fullName>
    </recommendedName>
</protein>
<dbReference type="Proteomes" id="UP000250079">
    <property type="component" value="Chromosome"/>
</dbReference>
<reference evidence="2 3" key="1">
    <citation type="submission" date="2016-12" db="EMBL/GenBank/DDBJ databases">
        <authorList>
            <person name="Song W.-J."/>
            <person name="Kurnit D.M."/>
        </authorList>
    </citation>
    <scope>NUCLEOTIDE SEQUENCE [LARGE SCALE GENOMIC DNA]</scope>
    <source>
        <strain evidence="2 3">IMCC3135</strain>
    </source>
</reference>
<proteinExistence type="predicted"/>
<dbReference type="RefSeq" id="WP_088917256.1">
    <property type="nucleotide sequence ID" value="NZ_CP018632.1"/>
</dbReference>
<sequence length="375" mass="42291">MASDHWKTLFHRLGMGTENVLDVVRSRAREKLHPEVHLHVIAYRGLATRLSGGWQGSINGRVLRYKQPSLPGISTLWNNLQASYARFATDELEGVTVRGRVGAEQVESITDEEGYFRLDFNIRTSDEPGNTIPVELTLPGFTTIQIDGDPVINLPDPAARFAVISDIDDTLLVTNATSLRRMMRLTLLESATTRLAFDGVADFYQALHGTVNPFFYVSSSPWNLYEFLTDFMRLNHIVAGPMMLRDLGIDETKFIAGPHKEHKLEQIRAIIDLYPTLSFILCGDSGQDDPEIYTTIAEEYPDQIKTIYIRDVSDQWRSSAIQLLIQRLKEMDIDMLLTPDTQAAATHAIAQNYINKDSLPVIQQAVDDQKLEVQL</sequence>
<accession>A0A2Z2NXK4</accession>
<dbReference type="InterPro" id="IPR052935">
    <property type="entry name" value="Mg2+_PAP"/>
</dbReference>
<dbReference type="Pfam" id="PF09949">
    <property type="entry name" value="APP1_cat"/>
    <property type="match status" value="1"/>
</dbReference>
<gene>
    <name evidence="2" type="ORF">IMCC3135_08880</name>
</gene>
<organism evidence="2 3">
    <name type="scientific">Granulosicoccus antarcticus IMCC3135</name>
    <dbReference type="NCBI Taxonomy" id="1192854"/>
    <lineage>
        <taxon>Bacteria</taxon>
        <taxon>Pseudomonadati</taxon>
        <taxon>Pseudomonadota</taxon>
        <taxon>Gammaproteobacteria</taxon>
        <taxon>Chromatiales</taxon>
        <taxon>Granulosicoccaceae</taxon>
        <taxon>Granulosicoccus</taxon>
    </lineage>
</organism>
<dbReference type="EMBL" id="CP018632">
    <property type="protein sequence ID" value="ASJ71874.1"/>
    <property type="molecule type" value="Genomic_DNA"/>
</dbReference>
<feature type="domain" description="Phosphatidate phosphatase APP1 catalytic" evidence="1">
    <location>
        <begin position="161"/>
        <end position="311"/>
    </location>
</feature>
<dbReference type="PANTHER" id="PTHR28208:SF3">
    <property type="entry name" value="PHOSPHATIDATE PHOSPHATASE APP1"/>
    <property type="match status" value="1"/>
</dbReference>
<dbReference type="AlphaFoldDB" id="A0A2Z2NXK4"/>
<evidence type="ECO:0000259" key="1">
    <source>
        <dbReference type="Pfam" id="PF09949"/>
    </source>
</evidence>
<evidence type="ECO:0000313" key="3">
    <source>
        <dbReference type="Proteomes" id="UP000250079"/>
    </source>
</evidence>
<dbReference type="GO" id="GO:0008195">
    <property type="term" value="F:phosphatidate phosphatase activity"/>
    <property type="evidence" value="ECO:0007669"/>
    <property type="project" value="InterPro"/>
</dbReference>